<dbReference type="InterPro" id="IPR011013">
    <property type="entry name" value="Gal_mutarotase_sf_dom"/>
</dbReference>
<dbReference type="InterPro" id="IPR013780">
    <property type="entry name" value="Glyco_hydro_b"/>
</dbReference>
<dbReference type="PANTHER" id="PTHR43863:SF2">
    <property type="entry name" value="MALTASE-GLUCOAMYLASE"/>
    <property type="match status" value="1"/>
</dbReference>
<dbReference type="Gene3D" id="2.60.40.1180">
    <property type="entry name" value="Golgi alpha-mannosidase II"/>
    <property type="match status" value="1"/>
</dbReference>
<keyword evidence="2" id="KW-0326">Glycosidase</keyword>
<dbReference type="Pfam" id="PF13802">
    <property type="entry name" value="Gal_mutarotas_2"/>
    <property type="match status" value="1"/>
</dbReference>
<dbReference type="SUPFAM" id="SSF51011">
    <property type="entry name" value="Glycosyl hydrolase domain"/>
    <property type="match status" value="1"/>
</dbReference>
<dbReference type="InterPro" id="IPR051816">
    <property type="entry name" value="Glycosyl_Hydrolase_31"/>
</dbReference>
<dbReference type="Gene3D" id="2.60.40.1760">
    <property type="entry name" value="glycosyl hydrolase (family 31)"/>
    <property type="match status" value="1"/>
</dbReference>
<dbReference type="GO" id="GO:0030246">
    <property type="term" value="F:carbohydrate binding"/>
    <property type="evidence" value="ECO:0007669"/>
    <property type="project" value="InterPro"/>
</dbReference>
<keyword evidence="2 6" id="KW-0378">Hydrolase</keyword>
<dbReference type="InterPro" id="IPR025887">
    <property type="entry name" value="Glyco_hydro_31_N_dom"/>
</dbReference>
<dbReference type="SUPFAM" id="SSF74650">
    <property type="entry name" value="Galactose mutarotase-like"/>
    <property type="match status" value="1"/>
</dbReference>
<name>A0A5C0B443_9BURK</name>
<evidence type="ECO:0000256" key="1">
    <source>
        <dbReference type="ARBA" id="ARBA00007806"/>
    </source>
</evidence>
<proteinExistence type="inferred from homology"/>
<evidence type="ECO:0000256" key="2">
    <source>
        <dbReference type="RuleBase" id="RU361185"/>
    </source>
</evidence>
<evidence type="ECO:0000259" key="5">
    <source>
        <dbReference type="Pfam" id="PF21365"/>
    </source>
</evidence>
<dbReference type="CDD" id="cd14752">
    <property type="entry name" value="GH31_N"/>
    <property type="match status" value="1"/>
</dbReference>
<dbReference type="GO" id="GO:0004553">
    <property type="term" value="F:hydrolase activity, hydrolyzing O-glycosyl compounds"/>
    <property type="evidence" value="ECO:0007669"/>
    <property type="project" value="InterPro"/>
</dbReference>
<evidence type="ECO:0000259" key="4">
    <source>
        <dbReference type="Pfam" id="PF13802"/>
    </source>
</evidence>
<dbReference type="AlphaFoldDB" id="A0A5C0B443"/>
<dbReference type="InterPro" id="IPR000322">
    <property type="entry name" value="Glyco_hydro_31_TIM"/>
</dbReference>
<feature type="domain" description="Glycosyl hydrolase family 31 C-terminal" evidence="5">
    <location>
        <begin position="581"/>
        <end position="667"/>
    </location>
</feature>
<sequence length="745" mass="82031">MRSREPVPFQFDSSRYTRFVSLTERATNGPSIQFTTDQDWSVLVEAHAPGVFRLRIDTTAEGETTSRAARPSSQRYELLARDEAIGEALFEAVDGGFRLTQGEDVLNVLTNPLRISLSRKGVPVLTSIDEPELSAFGVGGLVGDDTQDREWTVGFALQEGEAVYGLGENVYDLDRRGEVLSTDDAAARVLPLAWSTRGWGVYVNTAGATVHNVGVDAAAGYLAGWRDINLDVFMFLGDPSEILNQYSQLTGRAGQPPLWAMGAWVRQARGAAPELAVDLAAQLRERGIAFDTVTLDTPGAWDVRSRLALEWDGKRFPDPRQLLGNFKRHDARVVLPGFPGVLQSSTMFEELEDKGWLLTDATGGAHAFPGVAATGGEAFGLLDLTHKDVWTFWRDKLRQFQDDGVDAVACDAQIEMPDDIVGRHGDSASRLRTAYPLLVKRCLFEAASWNKTPAEGVVLSRDLLPGAQRLPWQAATPVANTWDGLIESIRAALTVGSSGVPVHMHDVGNPDMPTDALTPELYLRWLGAAVFSGNLRLQGSPGLLPWDFDEETQAHVRTWLQFRYRLIPYVLGVIEDSARTGLPVQRSMPMAFPDDPDAHKYGLQYLLGPALLIVPIVQPGTTVTVYLPKGDAWWDMSTGWRYEGGTTWTIEVGMDRLPVFGREGHMLCLGPAAQHTGEFNSARILDEVWLFGMPIHNPSVMRNKIRVMQMQGSSYVKGLEGLKILPSEGLEVKRRGAEVRISRAR</sequence>
<dbReference type="InterPro" id="IPR017853">
    <property type="entry name" value="GH"/>
</dbReference>
<evidence type="ECO:0000313" key="6">
    <source>
        <dbReference type="EMBL" id="QEI08443.1"/>
    </source>
</evidence>
<feature type="domain" description="Glycoside hydrolase family 31 N-terminal" evidence="4">
    <location>
        <begin position="44"/>
        <end position="208"/>
    </location>
</feature>
<dbReference type="GO" id="GO:0005975">
    <property type="term" value="P:carbohydrate metabolic process"/>
    <property type="evidence" value="ECO:0007669"/>
    <property type="project" value="InterPro"/>
</dbReference>
<accession>A0A5C0B443</accession>
<gene>
    <name evidence="6" type="ORF">FXN63_23340</name>
</gene>
<dbReference type="PANTHER" id="PTHR43863">
    <property type="entry name" value="HYDROLASE, PUTATIVE (AFU_ORTHOLOGUE AFUA_1G03140)-RELATED"/>
    <property type="match status" value="1"/>
</dbReference>
<dbReference type="Pfam" id="PF21365">
    <property type="entry name" value="Glyco_hydro_31_3rd"/>
    <property type="match status" value="1"/>
</dbReference>
<dbReference type="InterPro" id="IPR048395">
    <property type="entry name" value="Glyco_hydro_31_C"/>
</dbReference>
<dbReference type="Proteomes" id="UP000325161">
    <property type="component" value="Chromosome"/>
</dbReference>
<evidence type="ECO:0000259" key="3">
    <source>
        <dbReference type="Pfam" id="PF01055"/>
    </source>
</evidence>
<dbReference type="Pfam" id="PF01055">
    <property type="entry name" value="Glyco_hydro_31_2nd"/>
    <property type="match status" value="1"/>
</dbReference>
<organism evidence="6 7">
    <name type="scientific">Pigmentiphaga aceris</name>
    <dbReference type="NCBI Taxonomy" id="1940612"/>
    <lineage>
        <taxon>Bacteria</taxon>
        <taxon>Pseudomonadati</taxon>
        <taxon>Pseudomonadota</taxon>
        <taxon>Betaproteobacteria</taxon>
        <taxon>Burkholderiales</taxon>
        <taxon>Alcaligenaceae</taxon>
        <taxon>Pigmentiphaga</taxon>
    </lineage>
</organism>
<protein>
    <submittedName>
        <fullName evidence="6">Glycoside hydrolase family 31 protein</fullName>
    </submittedName>
</protein>
<dbReference type="EMBL" id="CP043046">
    <property type="protein sequence ID" value="QEI08443.1"/>
    <property type="molecule type" value="Genomic_DNA"/>
</dbReference>
<dbReference type="Gene3D" id="3.20.20.80">
    <property type="entry name" value="Glycosidases"/>
    <property type="match status" value="1"/>
</dbReference>
<dbReference type="KEGG" id="pacr:FXN63_23340"/>
<dbReference type="SUPFAM" id="SSF51445">
    <property type="entry name" value="(Trans)glycosidases"/>
    <property type="match status" value="1"/>
</dbReference>
<keyword evidence="7" id="KW-1185">Reference proteome</keyword>
<evidence type="ECO:0000313" key="7">
    <source>
        <dbReference type="Proteomes" id="UP000325161"/>
    </source>
</evidence>
<feature type="domain" description="Glycoside hydrolase family 31 TIM barrel" evidence="3">
    <location>
        <begin position="255"/>
        <end position="570"/>
    </location>
</feature>
<comment type="similarity">
    <text evidence="1 2">Belongs to the glycosyl hydrolase 31 family.</text>
</comment>
<reference evidence="6 7" key="1">
    <citation type="submission" date="2019-08" db="EMBL/GenBank/DDBJ databases">
        <title>Amphibian skin-associated Pigmentiphaga: genome sequence and occurrence across geography and hosts.</title>
        <authorList>
            <person name="Bletz M.C."/>
            <person name="Bunk B."/>
            <person name="Sproeer C."/>
            <person name="Biwer P."/>
            <person name="Reiter S."/>
            <person name="Rabemananjara F.C.E."/>
            <person name="Schulz S."/>
            <person name="Overmann J."/>
            <person name="Vences M."/>
        </authorList>
    </citation>
    <scope>NUCLEOTIDE SEQUENCE [LARGE SCALE GENOMIC DNA]</scope>
    <source>
        <strain evidence="6 7">Mada1488</strain>
    </source>
</reference>
<dbReference type="OrthoDB" id="176168at2"/>